<feature type="domain" description="Apple" evidence="1">
    <location>
        <begin position="48"/>
        <end position="103"/>
    </location>
</feature>
<keyword evidence="3" id="KW-1185">Reference proteome</keyword>
<dbReference type="Gramene" id="OMO89504">
    <property type="protein sequence ID" value="OMO89504"/>
    <property type="gene ID" value="CCACVL1_07793"/>
</dbReference>
<dbReference type="Pfam" id="PF08276">
    <property type="entry name" value="PAN_2"/>
    <property type="match status" value="1"/>
</dbReference>
<evidence type="ECO:0000313" key="2">
    <source>
        <dbReference type="EMBL" id="OMO89504.1"/>
    </source>
</evidence>
<dbReference type="AlphaFoldDB" id="A0A1R3J3W4"/>
<dbReference type="InterPro" id="IPR003609">
    <property type="entry name" value="Pan_app"/>
</dbReference>
<organism evidence="2 3">
    <name type="scientific">Corchorus capsularis</name>
    <name type="common">Jute</name>
    <dbReference type="NCBI Taxonomy" id="210143"/>
    <lineage>
        <taxon>Eukaryota</taxon>
        <taxon>Viridiplantae</taxon>
        <taxon>Streptophyta</taxon>
        <taxon>Embryophyta</taxon>
        <taxon>Tracheophyta</taxon>
        <taxon>Spermatophyta</taxon>
        <taxon>Magnoliopsida</taxon>
        <taxon>eudicotyledons</taxon>
        <taxon>Gunneridae</taxon>
        <taxon>Pentapetalae</taxon>
        <taxon>rosids</taxon>
        <taxon>malvids</taxon>
        <taxon>Malvales</taxon>
        <taxon>Malvaceae</taxon>
        <taxon>Grewioideae</taxon>
        <taxon>Apeibeae</taxon>
        <taxon>Corchorus</taxon>
    </lineage>
</organism>
<comment type="caution">
    <text evidence="2">The sequence shown here is derived from an EMBL/GenBank/DDBJ whole genome shotgun (WGS) entry which is preliminary data.</text>
</comment>
<name>A0A1R3J3W4_COCAP</name>
<gene>
    <name evidence="2" type="ORF">CCACVL1_07793</name>
</gene>
<sequence length="131" mass="14491">MDLKSVCLKFAGENLVAEIHGKFFLPRLVVNGFGFPSSKVAFFSYIDGDDFTPINGTMPTSMLVRGSINMGFTDCELMCRSNCSCVAFASLQDDEIGCQLYFGNKNHLRNVMEKGVGIVYVRGKVPEDRVD</sequence>
<dbReference type="OrthoDB" id="4062651at2759"/>
<proteinExistence type="predicted"/>
<reference evidence="2 3" key="1">
    <citation type="submission" date="2013-09" db="EMBL/GenBank/DDBJ databases">
        <title>Corchorus capsularis genome sequencing.</title>
        <authorList>
            <person name="Alam M."/>
            <person name="Haque M.S."/>
            <person name="Islam M.S."/>
            <person name="Emdad E.M."/>
            <person name="Islam M.M."/>
            <person name="Ahmed B."/>
            <person name="Halim A."/>
            <person name="Hossen Q.M.M."/>
            <person name="Hossain M.Z."/>
            <person name="Ahmed R."/>
            <person name="Khan M.M."/>
            <person name="Islam R."/>
            <person name="Rashid M.M."/>
            <person name="Khan S.A."/>
            <person name="Rahman M.S."/>
            <person name="Alam M."/>
        </authorList>
    </citation>
    <scope>NUCLEOTIDE SEQUENCE [LARGE SCALE GENOMIC DNA]</scope>
    <source>
        <strain evidence="3">cv. CVL-1</strain>
        <tissue evidence="2">Whole seedling</tissue>
    </source>
</reference>
<dbReference type="EMBL" id="AWWV01008676">
    <property type="protein sequence ID" value="OMO89504.1"/>
    <property type="molecule type" value="Genomic_DNA"/>
</dbReference>
<evidence type="ECO:0000259" key="1">
    <source>
        <dbReference type="Pfam" id="PF08276"/>
    </source>
</evidence>
<evidence type="ECO:0000313" key="3">
    <source>
        <dbReference type="Proteomes" id="UP000188268"/>
    </source>
</evidence>
<accession>A0A1R3J3W4</accession>
<protein>
    <recommendedName>
        <fullName evidence="1">Apple domain-containing protein</fullName>
    </recommendedName>
</protein>
<dbReference type="Proteomes" id="UP000188268">
    <property type="component" value="Unassembled WGS sequence"/>
</dbReference>